<dbReference type="AlphaFoldDB" id="A0A1F5UR49"/>
<protein>
    <recommendedName>
        <fullName evidence="1">DUF58 domain-containing protein</fullName>
    </recommendedName>
</protein>
<evidence type="ECO:0000259" key="1">
    <source>
        <dbReference type="Pfam" id="PF01882"/>
    </source>
</evidence>
<evidence type="ECO:0000313" key="3">
    <source>
        <dbReference type="Proteomes" id="UP000179157"/>
    </source>
</evidence>
<dbReference type="InterPro" id="IPR002881">
    <property type="entry name" value="DUF58"/>
</dbReference>
<gene>
    <name evidence="2" type="ORF">A2Z21_09695</name>
</gene>
<name>A0A1F5UR49_FRAXR</name>
<dbReference type="EMBL" id="MFGX01000109">
    <property type="protein sequence ID" value="OGF53231.1"/>
    <property type="molecule type" value="Genomic_DNA"/>
</dbReference>
<dbReference type="Proteomes" id="UP000179157">
    <property type="component" value="Unassembled WGS sequence"/>
</dbReference>
<proteinExistence type="predicted"/>
<dbReference type="PANTHER" id="PTHR33608">
    <property type="entry name" value="BLL2464 PROTEIN"/>
    <property type="match status" value="1"/>
</dbReference>
<dbReference type="Pfam" id="PF01882">
    <property type="entry name" value="DUF58"/>
    <property type="match status" value="1"/>
</dbReference>
<reference evidence="2 3" key="1">
    <citation type="journal article" date="2016" name="Nat. Commun.">
        <title>Thousands of microbial genomes shed light on interconnected biogeochemical processes in an aquifer system.</title>
        <authorList>
            <person name="Anantharaman K."/>
            <person name="Brown C.T."/>
            <person name="Hug L.A."/>
            <person name="Sharon I."/>
            <person name="Castelle C.J."/>
            <person name="Probst A.J."/>
            <person name="Thomas B.C."/>
            <person name="Singh A."/>
            <person name="Wilkins M.J."/>
            <person name="Karaoz U."/>
            <person name="Brodie E.L."/>
            <person name="Williams K.H."/>
            <person name="Hubbard S.S."/>
            <person name="Banfield J.F."/>
        </authorList>
    </citation>
    <scope>NUCLEOTIDE SEQUENCE [LARGE SCALE GENOMIC DNA]</scope>
    <source>
        <strain evidence="3">RBG_16_55_9</strain>
    </source>
</reference>
<organism evidence="2 3">
    <name type="scientific">Fraserbacteria sp. (strain RBG_16_55_9)</name>
    <dbReference type="NCBI Taxonomy" id="1817864"/>
    <lineage>
        <taxon>Bacteria</taxon>
        <taxon>Candidatus Fraseribacteriota</taxon>
    </lineage>
</organism>
<sequence>MTMKRTNGWRLVMGLALALIILGLALRQGTFIALALPFLITLAVGIYTSPNPQNVRLNAQRWLSREQAQGSEEISVTLAVLNAGERLDQVQLVDRAPSGLKLVRGEPYRSGPLAAGETLRWEYTASAERGLFTFSNVHASVTDWLGLTCLELDLPALGRLAVLPGYEKLEEISIRPRRTRVYAGTVKARESGAGVEFFGTRQYQPGDELRWINWKASARREASAQAQLITNAFEQERAADVGIVLDARQASYVQDGDRALFEAAVRAAASLARLLLRLGNRVALLTYGDFLAWAVPGYGKLQEQKILESLTPVSLGNSAVFAELDNLPVRLFPRGSQIVIVSPLLEEDVPFLKHLRAQGYQVLLISPDPINYEMKRLDRRVAAVELAERIARLERETVLTQLRRAGIQVVDWDIEHPLRAALQGALGRRWARWRSMR</sequence>
<dbReference type="PANTHER" id="PTHR33608:SF6">
    <property type="entry name" value="BLL2464 PROTEIN"/>
    <property type="match status" value="1"/>
</dbReference>
<feature type="domain" description="DUF58" evidence="1">
    <location>
        <begin position="200"/>
        <end position="365"/>
    </location>
</feature>
<accession>A0A1F5UR49</accession>
<evidence type="ECO:0000313" key="2">
    <source>
        <dbReference type="EMBL" id="OGF53231.1"/>
    </source>
</evidence>
<comment type="caution">
    <text evidence="2">The sequence shown here is derived from an EMBL/GenBank/DDBJ whole genome shotgun (WGS) entry which is preliminary data.</text>
</comment>
<dbReference type="STRING" id="1817864.A2Z21_09695"/>